<dbReference type="Gene3D" id="3.30.559.70">
    <property type="entry name" value="Choline/Carnitine o-acyltransferase, domain 2"/>
    <property type="match status" value="2"/>
</dbReference>
<evidence type="ECO:0000256" key="3">
    <source>
        <dbReference type="ARBA" id="ARBA00023315"/>
    </source>
</evidence>
<dbReference type="GO" id="GO:0005777">
    <property type="term" value="C:peroxisome"/>
    <property type="evidence" value="ECO:0007669"/>
    <property type="project" value="TreeGrafter"/>
</dbReference>
<dbReference type="GO" id="GO:0019254">
    <property type="term" value="P:carnitine metabolic process, CoA-linked"/>
    <property type="evidence" value="ECO:0007669"/>
    <property type="project" value="TreeGrafter"/>
</dbReference>
<feature type="domain" description="Choline/carnitine acyltransferase" evidence="5">
    <location>
        <begin position="84"/>
        <end position="324"/>
    </location>
</feature>
<dbReference type="GO" id="GO:0004092">
    <property type="term" value="F:carnitine O-acetyltransferase activity"/>
    <property type="evidence" value="ECO:0007669"/>
    <property type="project" value="TreeGrafter"/>
</dbReference>
<dbReference type="Pfam" id="PF00755">
    <property type="entry name" value="Carn_acyltransf"/>
    <property type="match status" value="2"/>
</dbReference>
<dbReference type="PROSITE" id="PS00439">
    <property type="entry name" value="ACYLTRANSF_C_1"/>
    <property type="match status" value="1"/>
</dbReference>
<evidence type="ECO:0000256" key="1">
    <source>
        <dbReference type="ARBA" id="ARBA00005232"/>
    </source>
</evidence>
<dbReference type="InterPro" id="IPR000542">
    <property type="entry name" value="Carn_acyl_trans"/>
</dbReference>
<dbReference type="AlphaFoldDB" id="A0A151XAK8"/>
<dbReference type="Gene3D" id="3.30.559.10">
    <property type="entry name" value="Chloramphenicol acetyltransferase-like domain"/>
    <property type="match status" value="2"/>
</dbReference>
<evidence type="ECO:0000259" key="5">
    <source>
        <dbReference type="Pfam" id="PF00755"/>
    </source>
</evidence>
<keyword evidence="2 6" id="KW-0808">Transferase</keyword>
<dbReference type="InterPro" id="IPR023213">
    <property type="entry name" value="CAT-like_dom_sf"/>
</dbReference>
<dbReference type="PANTHER" id="PTHR22589">
    <property type="entry name" value="CARNITINE O-ACYLTRANSFERASE"/>
    <property type="match status" value="1"/>
</dbReference>
<name>A0A151XAK8_9HYME</name>
<evidence type="ECO:0000313" key="7">
    <source>
        <dbReference type="Proteomes" id="UP000075809"/>
    </source>
</evidence>
<evidence type="ECO:0000313" key="6">
    <source>
        <dbReference type="EMBL" id="KYQ57340.1"/>
    </source>
</evidence>
<feature type="active site" description="Proton acceptor" evidence="4">
    <location>
        <position position="339"/>
    </location>
</feature>
<dbReference type="PANTHER" id="PTHR22589:SF103">
    <property type="entry name" value="CARNITINE O-ACETYL-TRANSFERASE, ISOFORM A-RELATED"/>
    <property type="match status" value="1"/>
</dbReference>
<accession>A0A151XAK8</accession>
<proteinExistence type="inferred from homology"/>
<gene>
    <name evidence="6" type="ORF">ALC60_03658</name>
</gene>
<keyword evidence="7" id="KW-1185">Reference proteome</keyword>
<dbReference type="Proteomes" id="UP000075809">
    <property type="component" value="Unassembled WGS sequence"/>
</dbReference>
<dbReference type="InterPro" id="IPR042231">
    <property type="entry name" value="Cho/carn_acyl_trans_2"/>
</dbReference>
<reference evidence="6 7" key="1">
    <citation type="submission" date="2015-09" db="EMBL/GenBank/DDBJ databases">
        <title>Trachymyrmex zeteki WGS genome.</title>
        <authorList>
            <person name="Nygaard S."/>
            <person name="Hu H."/>
            <person name="Boomsma J."/>
            <person name="Zhang G."/>
        </authorList>
    </citation>
    <scope>NUCLEOTIDE SEQUENCE [LARGE SCALE GENOMIC DNA]</scope>
    <source>
        <strain evidence="6">Tzet28-1</strain>
        <tissue evidence="6">Whole body</tissue>
    </source>
</reference>
<dbReference type="EMBL" id="KQ982339">
    <property type="protein sequence ID" value="KYQ57340.1"/>
    <property type="molecule type" value="Genomic_DNA"/>
</dbReference>
<comment type="similarity">
    <text evidence="1">Belongs to the carnitine/choline acetyltransferase family.</text>
</comment>
<dbReference type="SUPFAM" id="SSF52777">
    <property type="entry name" value="CoA-dependent acyltransferases"/>
    <property type="match status" value="2"/>
</dbReference>
<sequence length="619" mass="69639">MVLKATNSAQYDPKYAPDTLIPASVSLDKNTVKLDSLEKPAMYKVLSNVSKYTIYDGLRKTPSVLHGASITTLNLNQQPIPKQPVPDLKQTMERYLRSLKPLLTDNEYKNTEKIVGEFISHTGAGPRLHAKLLERYQNTDNWMKEWWLEVAYLGYRLPVIVHSSPGTVGPPITFHRPDDIYMYAARLVAAVCNYNEMVKSGKIKQEMARNDPLDMQPYGMILGTHRRPNEVVDKLLHTDEAKHIIIISNNNFFKLCVVDKDGILSEGKLVAAIKDIADRSSTQGKPVGILTGNDRDTWVKDYSLLLELDNNRDIIKDIESSLFIYIISADGYIGMVYEHSPCEGIPVAVLHDYVLKYIAARENSARDGKSADFPRPELLKFEINDAIDCAIEIATDTVDKLSDDIDMECFTFDKFGADAIKAIKLSPDSFIQIAMQVTFYNLQRKAPAHYESAALRRFINARTECIRSTSTESVEFAKVMLPGECKSKQQKKEMMIRAINAHKEYAAQAATGQGVDRHLFGLKMIAKSEGMELPELYKDVGYTRSTYFNLTSSQVPYKSASFMCFGPVVPDGYGCCYNPRPKDILFACSSFKSCNETNTRNFACVLQQTLCDMRNIGSE</sequence>
<keyword evidence="3" id="KW-0012">Acyltransferase</keyword>
<evidence type="ECO:0000256" key="2">
    <source>
        <dbReference type="ARBA" id="ARBA00022679"/>
    </source>
</evidence>
<dbReference type="InterPro" id="IPR039551">
    <property type="entry name" value="Cho/carn_acyl_trans"/>
</dbReference>
<organism evidence="6 7">
    <name type="scientific">Mycetomoellerius zeteki</name>
    <dbReference type="NCBI Taxonomy" id="64791"/>
    <lineage>
        <taxon>Eukaryota</taxon>
        <taxon>Metazoa</taxon>
        <taxon>Ecdysozoa</taxon>
        <taxon>Arthropoda</taxon>
        <taxon>Hexapoda</taxon>
        <taxon>Insecta</taxon>
        <taxon>Pterygota</taxon>
        <taxon>Neoptera</taxon>
        <taxon>Endopterygota</taxon>
        <taxon>Hymenoptera</taxon>
        <taxon>Apocrita</taxon>
        <taxon>Aculeata</taxon>
        <taxon>Formicoidea</taxon>
        <taxon>Formicidae</taxon>
        <taxon>Myrmicinae</taxon>
        <taxon>Mycetomoellerius</taxon>
    </lineage>
</organism>
<feature type="domain" description="Choline/carnitine acyltransferase" evidence="5">
    <location>
        <begin position="325"/>
        <end position="608"/>
    </location>
</feature>
<protein>
    <submittedName>
        <fullName evidence="6">Carnitine O-acetyltransferase</fullName>
    </submittedName>
</protein>
<evidence type="ECO:0000256" key="4">
    <source>
        <dbReference type="PIRSR" id="PIRSR600542-1"/>
    </source>
</evidence>
<dbReference type="STRING" id="64791.A0A151XAK8"/>